<keyword evidence="9" id="KW-1185">Reference proteome</keyword>
<organism evidence="8 9">
    <name type="scientific">Hymenobacter bucti</name>
    <dbReference type="NCBI Taxonomy" id="1844114"/>
    <lineage>
        <taxon>Bacteria</taxon>
        <taxon>Pseudomonadati</taxon>
        <taxon>Bacteroidota</taxon>
        <taxon>Cytophagia</taxon>
        <taxon>Cytophagales</taxon>
        <taxon>Hymenobacteraceae</taxon>
        <taxon>Hymenobacter</taxon>
    </lineage>
</organism>
<reference evidence="9" key="1">
    <citation type="journal article" date="2019" name="Int. J. Syst. Evol. Microbiol.">
        <title>The Global Catalogue of Microorganisms (GCM) 10K type strain sequencing project: providing services to taxonomists for standard genome sequencing and annotation.</title>
        <authorList>
            <consortium name="The Broad Institute Genomics Platform"/>
            <consortium name="The Broad Institute Genome Sequencing Center for Infectious Disease"/>
            <person name="Wu L."/>
            <person name="Ma J."/>
        </authorList>
    </citation>
    <scope>NUCLEOTIDE SEQUENCE [LARGE SCALE GENOMIC DNA]</scope>
    <source>
        <strain evidence="9">CGMCC 1.15795</strain>
    </source>
</reference>
<dbReference type="Proteomes" id="UP001597197">
    <property type="component" value="Unassembled WGS sequence"/>
</dbReference>
<keyword evidence="5" id="KW-0732">Signal</keyword>
<dbReference type="InterPro" id="IPR008928">
    <property type="entry name" value="6-hairpin_glycosidase_sf"/>
</dbReference>
<proteinExistence type="predicted"/>
<dbReference type="InterPro" id="IPR005887">
    <property type="entry name" value="GH92_a_mannosidase_put"/>
</dbReference>
<dbReference type="NCBIfam" id="TIGR01180">
    <property type="entry name" value="aman2_put"/>
    <property type="match status" value="1"/>
</dbReference>
<protein>
    <submittedName>
        <fullName evidence="8">GH92 family glycosyl hydrolase</fullName>
    </submittedName>
</protein>
<feature type="domain" description="Glycosyl hydrolase family 92 N-terminal" evidence="7">
    <location>
        <begin position="44"/>
        <end position="289"/>
    </location>
</feature>
<dbReference type="Gene3D" id="3.30.2080.10">
    <property type="entry name" value="GH92 mannosidase domain"/>
    <property type="match status" value="1"/>
</dbReference>
<dbReference type="EMBL" id="JBHUFD010000001">
    <property type="protein sequence ID" value="MFD1871862.1"/>
    <property type="molecule type" value="Genomic_DNA"/>
</dbReference>
<keyword evidence="3" id="KW-0106">Calcium</keyword>
<comment type="caution">
    <text evidence="8">The sequence shown here is derived from an EMBL/GenBank/DDBJ whole genome shotgun (WGS) entry which is preliminary data.</text>
</comment>
<evidence type="ECO:0000313" key="9">
    <source>
        <dbReference type="Proteomes" id="UP001597197"/>
    </source>
</evidence>
<evidence type="ECO:0000256" key="3">
    <source>
        <dbReference type="ARBA" id="ARBA00022837"/>
    </source>
</evidence>
<evidence type="ECO:0000313" key="8">
    <source>
        <dbReference type="EMBL" id="MFD1871862.1"/>
    </source>
</evidence>
<dbReference type="Pfam" id="PF17678">
    <property type="entry name" value="Glyco_hydro_92N"/>
    <property type="match status" value="1"/>
</dbReference>
<dbReference type="GO" id="GO:0016787">
    <property type="term" value="F:hydrolase activity"/>
    <property type="evidence" value="ECO:0007669"/>
    <property type="project" value="UniProtKB-KW"/>
</dbReference>
<evidence type="ECO:0000259" key="6">
    <source>
        <dbReference type="Pfam" id="PF07971"/>
    </source>
</evidence>
<feature type="chain" id="PRO_5046636791" evidence="5">
    <location>
        <begin position="36"/>
        <end position="778"/>
    </location>
</feature>
<dbReference type="Gene3D" id="1.20.1050.60">
    <property type="entry name" value="alpha-1,2-mannosidase"/>
    <property type="match status" value="1"/>
</dbReference>
<gene>
    <name evidence="8" type="ORF">ACFSDX_05455</name>
</gene>
<evidence type="ECO:0000256" key="2">
    <source>
        <dbReference type="ARBA" id="ARBA00011245"/>
    </source>
</evidence>
<comment type="cofactor">
    <cofactor evidence="1">
        <name>Ca(2+)</name>
        <dbReference type="ChEBI" id="CHEBI:29108"/>
    </cofactor>
</comment>
<dbReference type="InterPro" id="IPR012939">
    <property type="entry name" value="Glyco_hydro_92"/>
</dbReference>
<dbReference type="RefSeq" id="WP_382312193.1">
    <property type="nucleotide sequence ID" value="NZ_JBHUFD010000001.1"/>
</dbReference>
<dbReference type="InterPro" id="IPR041371">
    <property type="entry name" value="GH92_N"/>
</dbReference>
<dbReference type="InterPro" id="IPR050883">
    <property type="entry name" value="PNGase"/>
</dbReference>
<dbReference type="InterPro" id="IPR014718">
    <property type="entry name" value="GH-type_carb-bd"/>
</dbReference>
<dbReference type="Pfam" id="PF07971">
    <property type="entry name" value="Glyco_hydro_92"/>
    <property type="match status" value="1"/>
</dbReference>
<evidence type="ECO:0000259" key="7">
    <source>
        <dbReference type="Pfam" id="PF17678"/>
    </source>
</evidence>
<evidence type="ECO:0000256" key="1">
    <source>
        <dbReference type="ARBA" id="ARBA00001913"/>
    </source>
</evidence>
<evidence type="ECO:0000256" key="4">
    <source>
        <dbReference type="SAM" id="MobiDB-lite"/>
    </source>
</evidence>
<dbReference type="Gene3D" id="2.70.98.10">
    <property type="match status" value="1"/>
</dbReference>
<accession>A0ABW4QQM7</accession>
<dbReference type="PANTHER" id="PTHR12143">
    <property type="entry name" value="PEPTIDE N-GLYCANASE PNGASE -RELATED"/>
    <property type="match status" value="1"/>
</dbReference>
<comment type="subunit">
    <text evidence="2">Monomer.</text>
</comment>
<sequence length="778" mass="86114">MRQPAKTTTLSKSLPLLKARTLFLCLGLLPPPARAQAPDLVRLVQPLAGTAASTTVAALKHGEGTEHLANTIPAVGAPFGMTQWTPQTRQSETKCQAPYYFRDSLLTGFRASHWLSGSCTQDYGSVTIMPITGRLRTQGAAYATRFSHQSETATPAYYQVSLPRYQLRVEMTATPRCGMLQVTASKADSLYVLVAPNSDQGQGFVRVDAQKGEIWGYNPAHRIYQGWGQPAGFSGYFVVQVARRGARGGTYRGGQVLAAMSIKDQKDIGAFLGFKVAKGETLRLRVGTSFSSLEGARRNLGAEIPGWDFAALAAQNKAVWQKALGQIQVETAKEQDKRIFYTALYHTMQQPRLFNDVDGTYPVFAGNYQTKKLAKGNYYDDFSMWDIYRAELPLYELLRPALVNDLAQSMVLKGQQGGWLPIFPCWNSYTSAMIGDHGTAFIASAYTKGIRGYDVAAAYGLMRQNAFDQASRADYVNGKGRRALPSYLRYGFVPLEDSVQDAFHKKEQVSRTLEYGYDDYALAQVAKGLGKTADYDTLLKRSQGFRRVFDPAVGLVRGRHADGRWVTPFRPDVRESYITEGTPRQYTFYVPHDVPGLARLMGGPARLEAALDSLFHKNEYWHGNEPGHQIPFMYNYTAAPWKTQQQVRRILAEEYSDGPGGLSGNDDAGQMSAWYVFASLGFYPLNPVSDEYLLCSPLFERISVQLPGGKKLEISSHRATAGASYIAAVRWNGQPYPRNFVRYADLMGGGKLELDLQATPAKQWASDPPSWPSGLSPN</sequence>
<feature type="domain" description="Glycosyl hydrolase family 92" evidence="6">
    <location>
        <begin position="295"/>
        <end position="757"/>
    </location>
</feature>
<keyword evidence="8" id="KW-0378">Hydrolase</keyword>
<dbReference type="PANTHER" id="PTHR12143:SF43">
    <property type="entry name" value="PUTATIVE-RELATED"/>
    <property type="match status" value="1"/>
</dbReference>
<evidence type="ECO:0000256" key="5">
    <source>
        <dbReference type="SAM" id="SignalP"/>
    </source>
</evidence>
<feature type="region of interest" description="Disordered" evidence="4">
    <location>
        <begin position="759"/>
        <end position="778"/>
    </location>
</feature>
<dbReference type="Gene3D" id="1.20.1610.10">
    <property type="entry name" value="alpha-1,2-mannosidases domains"/>
    <property type="match status" value="1"/>
</dbReference>
<feature type="signal peptide" evidence="5">
    <location>
        <begin position="1"/>
        <end position="35"/>
    </location>
</feature>
<name>A0ABW4QQM7_9BACT</name>
<dbReference type="SUPFAM" id="SSF48208">
    <property type="entry name" value="Six-hairpin glycosidases"/>
    <property type="match status" value="1"/>
</dbReference>